<dbReference type="InterPro" id="IPR006466">
    <property type="entry name" value="MiaB-like_arc_euk"/>
</dbReference>
<evidence type="ECO:0000256" key="8">
    <source>
        <dbReference type="ARBA" id="ARBA00022694"/>
    </source>
</evidence>
<dbReference type="InterPro" id="IPR023404">
    <property type="entry name" value="rSAM_horseshoe"/>
</dbReference>
<dbReference type="InterPro" id="IPR002792">
    <property type="entry name" value="TRAM_dom"/>
</dbReference>
<dbReference type="CDD" id="cd01335">
    <property type="entry name" value="Radical_SAM"/>
    <property type="match status" value="1"/>
</dbReference>
<keyword evidence="7" id="KW-0949">S-adenosyl-L-methionine</keyword>
<evidence type="ECO:0000256" key="12">
    <source>
        <dbReference type="ARBA" id="ARBA00031213"/>
    </source>
</evidence>
<dbReference type="InterPro" id="IPR020612">
    <property type="entry name" value="Methylthiotransferase_CS"/>
</dbReference>
<keyword evidence="11" id="KW-0411">Iron-sulfur</keyword>
<evidence type="ECO:0000256" key="7">
    <source>
        <dbReference type="ARBA" id="ARBA00022691"/>
    </source>
</evidence>
<protein>
    <recommendedName>
        <fullName evidence="4">tRNA (N(6)-L-threonylcarbamoyladenosine(37)-C(2))-methylthiotransferase</fullName>
        <ecNumber evidence="4">2.8.4.5</ecNumber>
    </recommendedName>
    <alternativeName>
        <fullName evidence="12">tRNA-t(6)A37 methylthiotransferase</fullName>
    </alternativeName>
</protein>
<dbReference type="InterPro" id="IPR058240">
    <property type="entry name" value="rSAM_sf"/>
</dbReference>
<reference evidence="17" key="1">
    <citation type="submission" date="2012-03" db="EMBL/GenBank/DDBJ databases">
        <title>Functional metagenomics reveals considerable lignocellulase gene clusters in the gut microbiome of a wood-feeding higher termite.</title>
        <authorList>
            <person name="Liu N."/>
        </authorList>
    </citation>
    <scope>NUCLEOTIDE SEQUENCE</scope>
</reference>
<evidence type="ECO:0000256" key="4">
    <source>
        <dbReference type="ARBA" id="ARBA00013273"/>
    </source>
</evidence>
<dbReference type="InterPro" id="IPR013848">
    <property type="entry name" value="Methylthiotransferase_N"/>
</dbReference>
<evidence type="ECO:0000259" key="15">
    <source>
        <dbReference type="PROSITE" id="PS51449"/>
    </source>
</evidence>
<dbReference type="Pfam" id="PF00919">
    <property type="entry name" value="UPF0004"/>
    <property type="match status" value="1"/>
</dbReference>
<keyword evidence="8" id="KW-0819">tRNA processing</keyword>
<comment type="catalytic activity">
    <reaction evidence="13">
        <text>N(6)-L-threonylcarbamoyladenosine(37) in tRNA + (sulfur carrier)-SH + AH2 + 2 S-adenosyl-L-methionine = 2-methylsulfanyl-N(6)-L-threonylcarbamoyladenosine(37) in tRNA + (sulfur carrier)-H + 5'-deoxyadenosine + L-methionine + A + S-adenosyl-L-homocysteine + 2 H(+)</text>
        <dbReference type="Rhea" id="RHEA:37075"/>
        <dbReference type="Rhea" id="RHEA-COMP:10163"/>
        <dbReference type="Rhea" id="RHEA-COMP:11092"/>
        <dbReference type="Rhea" id="RHEA-COMP:14737"/>
        <dbReference type="Rhea" id="RHEA-COMP:14739"/>
        <dbReference type="ChEBI" id="CHEBI:13193"/>
        <dbReference type="ChEBI" id="CHEBI:15378"/>
        <dbReference type="ChEBI" id="CHEBI:17319"/>
        <dbReference type="ChEBI" id="CHEBI:17499"/>
        <dbReference type="ChEBI" id="CHEBI:29917"/>
        <dbReference type="ChEBI" id="CHEBI:57844"/>
        <dbReference type="ChEBI" id="CHEBI:57856"/>
        <dbReference type="ChEBI" id="CHEBI:59789"/>
        <dbReference type="ChEBI" id="CHEBI:64428"/>
        <dbReference type="ChEBI" id="CHEBI:74418"/>
        <dbReference type="ChEBI" id="CHEBI:74420"/>
        <dbReference type="EC" id="2.8.4.5"/>
    </reaction>
</comment>
<evidence type="ECO:0000256" key="10">
    <source>
        <dbReference type="ARBA" id="ARBA00023004"/>
    </source>
</evidence>
<evidence type="ECO:0000256" key="3">
    <source>
        <dbReference type="ARBA" id="ARBA00008616"/>
    </source>
</evidence>
<dbReference type="PROSITE" id="PS51449">
    <property type="entry name" value="MTTASE_N"/>
    <property type="match status" value="1"/>
</dbReference>
<dbReference type="InterPro" id="IPR007197">
    <property type="entry name" value="rSAM"/>
</dbReference>
<dbReference type="PANTHER" id="PTHR11918:SF45">
    <property type="entry name" value="THREONYLCARBAMOYLADENOSINE TRNA METHYLTHIOTRANSFERASE"/>
    <property type="match status" value="1"/>
</dbReference>
<keyword evidence="9" id="KW-0479">Metal-binding</keyword>
<dbReference type="PANTHER" id="PTHR11918">
    <property type="entry name" value="RADICAL SAM PROTEINS"/>
    <property type="match status" value="1"/>
</dbReference>
<evidence type="ECO:0000256" key="6">
    <source>
        <dbReference type="ARBA" id="ARBA00022679"/>
    </source>
</evidence>
<dbReference type="GO" id="GO:0035598">
    <property type="term" value="F:tRNA (N(6)-L-threonylcarbamoyladenosine(37)-C(2))-methylthiotransferase activity"/>
    <property type="evidence" value="ECO:0007669"/>
    <property type="project" value="UniProtKB-EC"/>
</dbReference>
<dbReference type="NCBIfam" id="TIGR00089">
    <property type="entry name" value="MiaB/RimO family radical SAM methylthiotransferase"/>
    <property type="match status" value="1"/>
</dbReference>
<feature type="domain" description="Radical SAM core" evidence="16">
    <location>
        <begin position="128"/>
        <end position="359"/>
    </location>
</feature>
<evidence type="ECO:0000259" key="16">
    <source>
        <dbReference type="PROSITE" id="PS51918"/>
    </source>
</evidence>
<evidence type="ECO:0000256" key="13">
    <source>
        <dbReference type="ARBA" id="ARBA00051661"/>
    </source>
</evidence>
<dbReference type="SMART" id="SM00729">
    <property type="entry name" value="Elp3"/>
    <property type="match status" value="1"/>
</dbReference>
<accession>A0A806KG57</accession>
<dbReference type="EC" id="2.8.4.5" evidence="4"/>
<evidence type="ECO:0000256" key="1">
    <source>
        <dbReference type="ARBA" id="ARBA00001966"/>
    </source>
</evidence>
<keyword evidence="6 17" id="KW-0808">Transferase</keyword>
<dbReference type="EMBL" id="JQ844170">
    <property type="protein sequence ID" value="AGS51779.1"/>
    <property type="molecule type" value="Genomic_DNA"/>
</dbReference>
<dbReference type="Gene3D" id="3.80.30.20">
    <property type="entry name" value="tm_1862 like domain"/>
    <property type="match status" value="1"/>
</dbReference>
<comment type="similarity">
    <text evidence="3">Belongs to the methylthiotransferase family. CDKAL1 subfamily.</text>
</comment>
<dbReference type="SUPFAM" id="SSF102114">
    <property type="entry name" value="Radical SAM enzymes"/>
    <property type="match status" value="1"/>
</dbReference>
<evidence type="ECO:0000256" key="11">
    <source>
        <dbReference type="ARBA" id="ARBA00023014"/>
    </source>
</evidence>
<evidence type="ECO:0000256" key="5">
    <source>
        <dbReference type="ARBA" id="ARBA00022485"/>
    </source>
</evidence>
<dbReference type="SFLD" id="SFLDG01082">
    <property type="entry name" value="B12-binding_domain_containing"/>
    <property type="match status" value="1"/>
</dbReference>
<dbReference type="GO" id="GO:0051539">
    <property type="term" value="F:4 iron, 4 sulfur cluster binding"/>
    <property type="evidence" value="ECO:0007669"/>
    <property type="project" value="UniProtKB-KW"/>
</dbReference>
<feature type="domain" description="TRAM" evidence="14">
    <location>
        <begin position="362"/>
        <end position="421"/>
    </location>
</feature>
<evidence type="ECO:0000259" key="14">
    <source>
        <dbReference type="PROSITE" id="PS50926"/>
    </source>
</evidence>
<dbReference type="Pfam" id="PF01938">
    <property type="entry name" value="TRAM"/>
    <property type="match status" value="1"/>
</dbReference>
<dbReference type="PROSITE" id="PS01278">
    <property type="entry name" value="MTTASE_RADICAL"/>
    <property type="match status" value="1"/>
</dbReference>
<dbReference type="AlphaFoldDB" id="A0A806KG57"/>
<dbReference type="PROSITE" id="PS50926">
    <property type="entry name" value="TRAM"/>
    <property type="match status" value="1"/>
</dbReference>
<dbReference type="FunFam" id="3.80.30.20:FF:000002">
    <property type="entry name" value="threonylcarbamoyladenosine tRNA methylthiotransferase isoform X2"/>
    <property type="match status" value="1"/>
</dbReference>
<name>A0A806KG57_9BACT</name>
<dbReference type="InterPro" id="IPR038135">
    <property type="entry name" value="Methylthiotransferase_N_sf"/>
</dbReference>
<dbReference type="InterPro" id="IPR005839">
    <property type="entry name" value="Methylthiotransferase"/>
</dbReference>
<evidence type="ECO:0000256" key="9">
    <source>
        <dbReference type="ARBA" id="ARBA00022723"/>
    </source>
</evidence>
<comment type="function">
    <text evidence="2">Catalyzes the methylthiolation of N6-threonylcarbamoyladenosine (t(6)A), leading to the formation of 2-methylthio-N6-threonylcarbamoyladenosine (ms(2)t(6)A) at position 37 in tRNAs that read codons beginning with adenine.</text>
</comment>
<feature type="domain" description="MTTase N-terminal" evidence="15">
    <location>
        <begin position="1"/>
        <end position="107"/>
    </location>
</feature>
<keyword evidence="5" id="KW-0004">4Fe-4S</keyword>
<comment type="cofactor">
    <cofactor evidence="1">
        <name>[4Fe-4S] cluster</name>
        <dbReference type="ChEBI" id="CHEBI:49883"/>
    </cofactor>
</comment>
<dbReference type="PROSITE" id="PS51918">
    <property type="entry name" value="RADICAL_SAM"/>
    <property type="match status" value="1"/>
</dbReference>
<keyword evidence="10" id="KW-0408">Iron</keyword>
<organism evidence="17">
    <name type="scientific">uncultured bacterium contig00046</name>
    <dbReference type="NCBI Taxonomy" id="1181532"/>
    <lineage>
        <taxon>Bacteria</taxon>
        <taxon>environmental samples</taxon>
    </lineage>
</organism>
<dbReference type="SFLD" id="SFLDS00029">
    <property type="entry name" value="Radical_SAM"/>
    <property type="match status" value="1"/>
</dbReference>
<dbReference type="InterPro" id="IPR006638">
    <property type="entry name" value="Elp3/MiaA/NifB-like_rSAM"/>
</dbReference>
<dbReference type="Pfam" id="PF04055">
    <property type="entry name" value="Radical_SAM"/>
    <property type="match status" value="1"/>
</dbReference>
<dbReference type="NCBIfam" id="TIGR01578">
    <property type="entry name" value="MiaB-like-B"/>
    <property type="match status" value="1"/>
</dbReference>
<dbReference type="GO" id="GO:0046872">
    <property type="term" value="F:metal ion binding"/>
    <property type="evidence" value="ECO:0007669"/>
    <property type="project" value="UniProtKB-KW"/>
</dbReference>
<dbReference type="Gene3D" id="3.40.50.12160">
    <property type="entry name" value="Methylthiotransferase, N-terminal domain"/>
    <property type="match status" value="1"/>
</dbReference>
<proteinExistence type="inferred from homology"/>
<evidence type="ECO:0000256" key="2">
    <source>
        <dbReference type="ARBA" id="ARBA00002399"/>
    </source>
</evidence>
<sequence length="421" mass="46979">MILLISQGCSANLSESEQIAGLLSKDGFEIGCPPKAIILNLCTVKGDSTALKAVRTAKEKYPKIPMLVTGCTTPELISSLQKIDKAISVASTHAVERIPDLIKKVIAGETILDLQKEHSPKLGLPKIRKNSIVGIISIAEGCMDACTFCSTRMVKGRLKSYNAQQIVEEAKILVEDGCKEIWLTAQDASCYGFDTGTDLAELAQRILSKVKGDYRIRMGMGNPRHTLNYAEKLVEVYKEERVFKFLHLPVQSGSDKILQAMKRKHNVEDYKKLVELFYNEFSDFAISTDIIVGFPGETEDDFQKSLDLIKWSKPTGCNRTRFVPRKGTLAATMPNQIPSVEKYRRSAELTKVFTETALQNNLKYVSTEQSILIDEVGKRNTWIGRANNYKPVAIRGDFKIGDRVNVRVRDAEVFALIGESY</sequence>
<evidence type="ECO:0000313" key="17">
    <source>
        <dbReference type="EMBL" id="AGS51779.1"/>
    </source>
</evidence>